<dbReference type="PANTHER" id="PTHR12534">
    <property type="entry name" value="30S RIBOSOMAL PROTEIN S2 PROKARYOTIC AND ORGANELLAR"/>
    <property type="match status" value="1"/>
</dbReference>
<protein>
    <recommendedName>
        <fullName evidence="5">30S ribosomal protein S2</fullName>
    </recommendedName>
</protein>
<dbReference type="SUPFAM" id="SSF52313">
    <property type="entry name" value="Ribosomal protein S2"/>
    <property type="match status" value="1"/>
</dbReference>
<organism evidence="3 4">
    <name type="scientific">Rhizophlyctis rosea</name>
    <dbReference type="NCBI Taxonomy" id="64517"/>
    <lineage>
        <taxon>Eukaryota</taxon>
        <taxon>Fungi</taxon>
        <taxon>Fungi incertae sedis</taxon>
        <taxon>Chytridiomycota</taxon>
        <taxon>Chytridiomycota incertae sedis</taxon>
        <taxon>Chytridiomycetes</taxon>
        <taxon>Rhizophlyctidales</taxon>
        <taxon>Rhizophlyctidaceae</taxon>
        <taxon>Rhizophlyctis</taxon>
    </lineage>
</organism>
<dbReference type="InterPro" id="IPR005706">
    <property type="entry name" value="Ribosomal_uS2_bac/mit/plastid"/>
</dbReference>
<evidence type="ECO:0000313" key="4">
    <source>
        <dbReference type="Proteomes" id="UP001212841"/>
    </source>
</evidence>
<dbReference type="HAMAP" id="MF_00291_B">
    <property type="entry name" value="Ribosomal_uS2_B"/>
    <property type="match status" value="1"/>
</dbReference>
<dbReference type="InterPro" id="IPR001865">
    <property type="entry name" value="Ribosomal_uS2"/>
</dbReference>
<evidence type="ECO:0000313" key="3">
    <source>
        <dbReference type="EMBL" id="KAJ3052847.1"/>
    </source>
</evidence>
<gene>
    <name evidence="3" type="ORF">HK097_005574</name>
</gene>
<evidence type="ECO:0000256" key="2">
    <source>
        <dbReference type="SAM" id="MobiDB-lite"/>
    </source>
</evidence>
<dbReference type="EMBL" id="JADGJD010000260">
    <property type="protein sequence ID" value="KAJ3052847.1"/>
    <property type="molecule type" value="Genomic_DNA"/>
</dbReference>
<dbReference type="PANTHER" id="PTHR12534:SF0">
    <property type="entry name" value="SMALL RIBOSOMAL SUBUNIT PROTEIN US2M"/>
    <property type="match status" value="1"/>
</dbReference>
<dbReference type="Gene3D" id="3.40.50.10490">
    <property type="entry name" value="Glucose-6-phosphate isomerase like protein, domain 1"/>
    <property type="match status" value="1"/>
</dbReference>
<dbReference type="Pfam" id="PF00318">
    <property type="entry name" value="Ribosomal_S2"/>
    <property type="match status" value="1"/>
</dbReference>
<comment type="caution">
    <text evidence="3">The sequence shown here is derived from an EMBL/GenBank/DDBJ whole genome shotgun (WGS) entry which is preliminary data.</text>
</comment>
<proteinExistence type="inferred from homology"/>
<dbReference type="InterPro" id="IPR023591">
    <property type="entry name" value="Ribosomal_uS2_flav_dom_sf"/>
</dbReference>
<dbReference type="NCBIfam" id="TIGR01011">
    <property type="entry name" value="rpsB_bact"/>
    <property type="match status" value="1"/>
</dbReference>
<accession>A0AAD5SD85</accession>
<keyword evidence="4" id="KW-1185">Reference proteome</keyword>
<dbReference type="GO" id="GO:0003735">
    <property type="term" value="F:structural constituent of ribosome"/>
    <property type="evidence" value="ECO:0007669"/>
    <property type="project" value="InterPro"/>
</dbReference>
<dbReference type="CDD" id="cd01425">
    <property type="entry name" value="RPS2"/>
    <property type="match status" value="1"/>
</dbReference>
<evidence type="ECO:0008006" key="5">
    <source>
        <dbReference type="Google" id="ProtNLM"/>
    </source>
</evidence>
<feature type="region of interest" description="Disordered" evidence="2">
    <location>
        <begin position="179"/>
        <end position="205"/>
    </location>
</feature>
<dbReference type="GO" id="GO:0005763">
    <property type="term" value="C:mitochondrial small ribosomal subunit"/>
    <property type="evidence" value="ECO:0007669"/>
    <property type="project" value="TreeGrafter"/>
</dbReference>
<dbReference type="PRINTS" id="PR00395">
    <property type="entry name" value="RIBOSOMALS2"/>
</dbReference>
<comment type="similarity">
    <text evidence="1">Belongs to the universal ribosomal protein uS2 family.</text>
</comment>
<feature type="region of interest" description="Disordered" evidence="2">
    <location>
        <begin position="1"/>
        <end position="21"/>
    </location>
</feature>
<name>A0AAD5SD85_9FUNG</name>
<sequence>MADTTPTKQSDPPLQTLDNLLPTSSSYAPIITPDTWDPESNVALPTNVRSALTIRSLMAASMHLGHAPKHWNPHMLPFIYGERNGIHIINLEHTLSHLRRAINVCREVAFANGKIVFVGTKRAIHKITVDAADRAGEGAYYVLDWRGGIVTNKERVLRRSSGFDPDRVVQMETAVATAQAGRNKRGAKGQQGGFEEQDAGRKSRQPHVHIPDLMILLDYPNTMSAAREANHCNIPIIALCDTDCDPALIQYPIPGNDDALASVELVAGVLSLACREGRMRRHVVGEKVQRQEPRQFKPKDEEKY</sequence>
<dbReference type="GO" id="GO:0006412">
    <property type="term" value="P:translation"/>
    <property type="evidence" value="ECO:0007669"/>
    <property type="project" value="InterPro"/>
</dbReference>
<reference evidence="3" key="1">
    <citation type="submission" date="2020-05" db="EMBL/GenBank/DDBJ databases">
        <title>Phylogenomic resolution of chytrid fungi.</title>
        <authorList>
            <person name="Stajich J.E."/>
            <person name="Amses K."/>
            <person name="Simmons R."/>
            <person name="Seto K."/>
            <person name="Myers J."/>
            <person name="Bonds A."/>
            <person name="Quandt C.A."/>
            <person name="Barry K."/>
            <person name="Liu P."/>
            <person name="Grigoriev I."/>
            <person name="Longcore J.E."/>
            <person name="James T.Y."/>
        </authorList>
    </citation>
    <scope>NUCLEOTIDE SEQUENCE</scope>
    <source>
        <strain evidence="3">JEL0318</strain>
    </source>
</reference>
<dbReference type="AlphaFoldDB" id="A0AAD5SD85"/>
<evidence type="ECO:0000256" key="1">
    <source>
        <dbReference type="ARBA" id="ARBA00006242"/>
    </source>
</evidence>
<dbReference type="Proteomes" id="UP001212841">
    <property type="component" value="Unassembled WGS sequence"/>
</dbReference>